<evidence type="ECO:0000313" key="5">
    <source>
        <dbReference type="Proteomes" id="UP001620339"/>
    </source>
</evidence>
<proteinExistence type="predicted"/>
<dbReference type="Proteomes" id="UP001620339">
    <property type="component" value="Unassembled WGS sequence"/>
</dbReference>
<dbReference type="EMBL" id="JADIKK010000007">
    <property type="protein sequence ID" value="MFK2875830.1"/>
    <property type="molecule type" value="Genomic_DNA"/>
</dbReference>
<feature type="domain" description="DUF302" evidence="1">
    <location>
        <begin position="41"/>
        <end position="102"/>
    </location>
</feature>
<evidence type="ECO:0000259" key="1">
    <source>
        <dbReference type="Pfam" id="PF03625"/>
    </source>
</evidence>
<accession>A0ABW8JC53</accession>
<evidence type="ECO:0000313" key="2">
    <source>
        <dbReference type="EMBL" id="MFK2875830.1"/>
    </source>
</evidence>
<gene>
    <name evidence="2" type="ORF">ISP25_01925</name>
    <name evidence="3" type="ORF">ISP25_04285</name>
    <name evidence="4" type="ORF">ISP25_22545</name>
</gene>
<comment type="caution">
    <text evidence="4">The sequence shown here is derived from an EMBL/GenBank/DDBJ whole genome shotgun (WGS) entry which is preliminary data.</text>
</comment>
<sequence>MGNTQTAQGIAQIRSAHDVPTTLRRLEDIFKAHGLTVFARIDFSGDATRAGLSMRQEEMLIFGNPKAGTPLLQASPSVGLDLPLKALVWQDEQDAVWIAYNDAAYVLQRHGLSSSLAANIAGAAALLAQAAQ</sequence>
<name>A0ABW8JC53_9GAMM</name>
<dbReference type="PANTHER" id="PTHR38342:SF2">
    <property type="entry name" value="INNER MEMBRANE OR EXPORTED"/>
    <property type="match status" value="1"/>
</dbReference>
<organism evidence="4 5">
    <name type="scientific">Rhodanobacter hydrolyticus</name>
    <dbReference type="NCBI Taxonomy" id="2250595"/>
    <lineage>
        <taxon>Bacteria</taxon>
        <taxon>Pseudomonadati</taxon>
        <taxon>Pseudomonadota</taxon>
        <taxon>Gammaproteobacteria</taxon>
        <taxon>Lysobacterales</taxon>
        <taxon>Rhodanobacteraceae</taxon>
        <taxon>Rhodanobacter</taxon>
    </lineage>
</organism>
<reference evidence="4 5" key="1">
    <citation type="submission" date="2020-10" db="EMBL/GenBank/DDBJ databases">
        <title>Phylogeny of dyella-like bacteria.</title>
        <authorList>
            <person name="Fu J."/>
        </authorList>
    </citation>
    <scope>NUCLEOTIDE SEQUENCE [LARGE SCALE GENOMIC DNA]</scope>
    <source>
        <strain evidence="4 5">KACC 19113</strain>
    </source>
</reference>
<dbReference type="PANTHER" id="PTHR38342">
    <property type="entry name" value="SLR5037 PROTEIN"/>
    <property type="match status" value="1"/>
</dbReference>
<dbReference type="Gene3D" id="3.30.310.70">
    <property type="entry name" value="TT1751-like domain"/>
    <property type="match status" value="1"/>
</dbReference>
<protein>
    <submittedName>
        <fullName evidence="4">DUF302 domain-containing protein</fullName>
    </submittedName>
</protein>
<keyword evidence="5" id="KW-1185">Reference proteome</keyword>
<dbReference type="InterPro" id="IPR005180">
    <property type="entry name" value="DUF302"/>
</dbReference>
<evidence type="ECO:0000313" key="3">
    <source>
        <dbReference type="EMBL" id="MFK2876284.1"/>
    </source>
</evidence>
<dbReference type="InterPro" id="IPR035923">
    <property type="entry name" value="TT1751-like_sf"/>
</dbReference>
<dbReference type="EMBL" id="JADIKK010000008">
    <property type="protein sequence ID" value="MFK2879849.1"/>
    <property type="molecule type" value="Genomic_DNA"/>
</dbReference>
<dbReference type="EMBL" id="JADIKK010000008">
    <property type="protein sequence ID" value="MFK2876284.1"/>
    <property type="molecule type" value="Genomic_DNA"/>
</dbReference>
<dbReference type="SUPFAM" id="SSF103247">
    <property type="entry name" value="TT1751-like"/>
    <property type="match status" value="1"/>
</dbReference>
<dbReference type="RefSeq" id="WP_404611933.1">
    <property type="nucleotide sequence ID" value="NZ_JADIKK010000007.1"/>
</dbReference>
<dbReference type="CDD" id="cd14797">
    <property type="entry name" value="DUF302"/>
    <property type="match status" value="1"/>
</dbReference>
<dbReference type="Pfam" id="PF03625">
    <property type="entry name" value="DUF302"/>
    <property type="match status" value="1"/>
</dbReference>
<evidence type="ECO:0000313" key="4">
    <source>
        <dbReference type="EMBL" id="MFK2879849.1"/>
    </source>
</evidence>